<evidence type="ECO:0000256" key="1">
    <source>
        <dbReference type="ARBA" id="ARBA00001964"/>
    </source>
</evidence>
<evidence type="ECO:0000313" key="5">
    <source>
        <dbReference type="EMBL" id="MEX5729520.1"/>
    </source>
</evidence>
<dbReference type="Pfam" id="PF00456">
    <property type="entry name" value="Transketolase_N"/>
    <property type="match status" value="1"/>
</dbReference>
<reference evidence="5 6" key="1">
    <citation type="submission" date="2024-06" db="EMBL/GenBank/DDBJ databases">
        <title>Genome of Rhodovulum iodosum, a marine photoferrotroph.</title>
        <authorList>
            <person name="Bianchini G."/>
            <person name="Nikeleit V."/>
            <person name="Kappler A."/>
            <person name="Bryce C."/>
            <person name="Sanchez-Baracaldo P."/>
        </authorList>
    </citation>
    <scope>NUCLEOTIDE SEQUENCE [LARGE SCALE GENOMIC DNA]</scope>
    <source>
        <strain evidence="5 6">UT/N1</strain>
    </source>
</reference>
<dbReference type="PANTHER" id="PTHR47514">
    <property type="entry name" value="TRANSKETOLASE N-TERMINAL SECTION-RELATED"/>
    <property type="match status" value="1"/>
</dbReference>
<dbReference type="Proteomes" id="UP001560019">
    <property type="component" value="Unassembled WGS sequence"/>
</dbReference>
<feature type="domain" description="Transketolase N-terminal" evidence="4">
    <location>
        <begin position="29"/>
        <end position="268"/>
    </location>
</feature>
<dbReference type="SUPFAM" id="SSF52518">
    <property type="entry name" value="Thiamin diphosphate-binding fold (THDP-binding)"/>
    <property type="match status" value="1"/>
</dbReference>
<dbReference type="EMBL" id="JBEHHI010000003">
    <property type="protein sequence ID" value="MEX5729520.1"/>
    <property type="molecule type" value="Genomic_DNA"/>
</dbReference>
<comment type="cofactor">
    <cofactor evidence="1">
        <name>thiamine diphosphate</name>
        <dbReference type="ChEBI" id="CHEBI:58937"/>
    </cofactor>
</comment>
<evidence type="ECO:0000256" key="2">
    <source>
        <dbReference type="ARBA" id="ARBA00007131"/>
    </source>
</evidence>
<dbReference type="InterPro" id="IPR005474">
    <property type="entry name" value="Transketolase_N"/>
</dbReference>
<proteinExistence type="inferred from homology"/>
<sequence length="283" mass="30689">MTADPAKAGSNVSLARRAWAIRRNALLMGEVQGQGYIGQALGAADLLAVTHFHAMRYRPGEPEWEGRDRFYLSIGHYAIALYAAMIEAGILPDDEIATYGMDDSRLPMSGMASYTPGMEITGGSLGHGLGIAVGAALGLKRKQNPAFLYNLLSDGELGEGSTWEAVMSAVQWKLDNLIAVVDFNNQQADGPTREALARTPEAAKWAAFGWYAQEIDGNDLNALVAAFDAARAHAGPEPRVIICNTRMCKGIPFLEAREKTHFIRVEPDEWTKALAILDAEKPE</sequence>
<dbReference type="CDD" id="cd02012">
    <property type="entry name" value="TPP_TK"/>
    <property type="match status" value="1"/>
</dbReference>
<dbReference type="InterPro" id="IPR029061">
    <property type="entry name" value="THDP-binding"/>
</dbReference>
<name>A0ABV3XXP3_9RHOB</name>
<dbReference type="Gene3D" id="3.40.50.970">
    <property type="match status" value="1"/>
</dbReference>
<comment type="similarity">
    <text evidence="2">Belongs to the transketolase family.</text>
</comment>
<keyword evidence="3" id="KW-0786">Thiamine pyrophosphate</keyword>
<accession>A0ABV3XXP3</accession>
<protein>
    <submittedName>
        <fullName evidence="5">Transketolase</fullName>
    </submittedName>
</protein>
<dbReference type="PANTHER" id="PTHR47514:SF1">
    <property type="entry name" value="TRANSKETOLASE N-TERMINAL SECTION-RELATED"/>
    <property type="match status" value="1"/>
</dbReference>
<evidence type="ECO:0000259" key="4">
    <source>
        <dbReference type="Pfam" id="PF00456"/>
    </source>
</evidence>
<keyword evidence="6" id="KW-1185">Reference proteome</keyword>
<gene>
    <name evidence="5" type="ORF">Ga0609869_002873</name>
</gene>
<dbReference type="RefSeq" id="WP_211336785.1">
    <property type="nucleotide sequence ID" value="NZ_JBEHHI010000003.1"/>
</dbReference>
<evidence type="ECO:0000256" key="3">
    <source>
        <dbReference type="ARBA" id="ARBA00023052"/>
    </source>
</evidence>
<comment type="caution">
    <text evidence="5">The sequence shown here is derived from an EMBL/GenBank/DDBJ whole genome shotgun (WGS) entry which is preliminary data.</text>
</comment>
<organism evidence="5 6">
    <name type="scientific">Rhodovulum iodosum</name>
    <dbReference type="NCBI Taxonomy" id="68291"/>
    <lineage>
        <taxon>Bacteria</taxon>
        <taxon>Pseudomonadati</taxon>
        <taxon>Pseudomonadota</taxon>
        <taxon>Alphaproteobacteria</taxon>
        <taxon>Rhodobacterales</taxon>
        <taxon>Paracoccaceae</taxon>
        <taxon>Rhodovulum</taxon>
    </lineage>
</organism>
<evidence type="ECO:0000313" key="6">
    <source>
        <dbReference type="Proteomes" id="UP001560019"/>
    </source>
</evidence>